<comment type="subunit">
    <text evidence="11">Monomer.</text>
</comment>
<evidence type="ECO:0000313" key="12">
    <source>
        <dbReference type="EMBL" id="OGI70426.1"/>
    </source>
</evidence>
<dbReference type="InterPro" id="IPR031322">
    <property type="entry name" value="Shikimate/glucono_kinase"/>
</dbReference>
<dbReference type="UniPathway" id="UPA00053">
    <property type="reaction ID" value="UER00088"/>
</dbReference>
<evidence type="ECO:0000313" key="13">
    <source>
        <dbReference type="Proteomes" id="UP000179076"/>
    </source>
</evidence>
<evidence type="ECO:0000256" key="8">
    <source>
        <dbReference type="ARBA" id="ARBA00022840"/>
    </source>
</evidence>
<evidence type="ECO:0000256" key="5">
    <source>
        <dbReference type="ARBA" id="ARBA00022679"/>
    </source>
</evidence>
<feature type="binding site" evidence="11">
    <location>
        <position position="120"/>
    </location>
    <ligand>
        <name>ATP</name>
        <dbReference type="ChEBI" id="CHEBI:30616"/>
    </ligand>
</feature>
<comment type="subcellular location">
    <subcellularLocation>
        <location evidence="11">Cytoplasm</location>
    </subcellularLocation>
</comment>
<feature type="binding site" evidence="11">
    <location>
        <begin position="14"/>
        <end position="19"/>
    </location>
    <ligand>
        <name>ATP</name>
        <dbReference type="ChEBI" id="CHEBI:30616"/>
    </ligand>
</feature>
<evidence type="ECO:0000256" key="2">
    <source>
        <dbReference type="ARBA" id="ARBA00006997"/>
    </source>
</evidence>
<dbReference type="PANTHER" id="PTHR21087:SF16">
    <property type="entry name" value="SHIKIMATE KINASE 1, CHLOROPLASTIC"/>
    <property type="match status" value="1"/>
</dbReference>
<dbReference type="GO" id="GO:0009073">
    <property type="term" value="P:aromatic amino acid family biosynthetic process"/>
    <property type="evidence" value="ECO:0007669"/>
    <property type="project" value="UniProtKB-KW"/>
</dbReference>
<evidence type="ECO:0000256" key="10">
    <source>
        <dbReference type="ARBA" id="ARBA00048567"/>
    </source>
</evidence>
<dbReference type="CDD" id="cd00464">
    <property type="entry name" value="SK"/>
    <property type="match status" value="1"/>
</dbReference>
<dbReference type="Proteomes" id="UP000179076">
    <property type="component" value="Unassembled WGS sequence"/>
</dbReference>
<comment type="caution">
    <text evidence="12">The sequence shown here is derived from an EMBL/GenBank/DDBJ whole genome shotgun (WGS) entry which is preliminary data.</text>
</comment>
<comment type="catalytic activity">
    <reaction evidence="10 11">
        <text>shikimate + ATP = 3-phosphoshikimate + ADP + H(+)</text>
        <dbReference type="Rhea" id="RHEA:13121"/>
        <dbReference type="ChEBI" id="CHEBI:15378"/>
        <dbReference type="ChEBI" id="CHEBI:30616"/>
        <dbReference type="ChEBI" id="CHEBI:36208"/>
        <dbReference type="ChEBI" id="CHEBI:145989"/>
        <dbReference type="ChEBI" id="CHEBI:456216"/>
        <dbReference type="EC" id="2.7.1.71"/>
    </reaction>
</comment>
<feature type="binding site" evidence="11">
    <location>
        <position position="82"/>
    </location>
    <ligand>
        <name>substrate</name>
    </ligand>
</feature>
<feature type="binding site" evidence="11">
    <location>
        <position position="156"/>
    </location>
    <ligand>
        <name>ATP</name>
        <dbReference type="ChEBI" id="CHEBI:30616"/>
    </ligand>
</feature>
<dbReference type="HAMAP" id="MF_00109">
    <property type="entry name" value="Shikimate_kinase"/>
    <property type="match status" value="1"/>
</dbReference>
<organism evidence="12 13">
    <name type="scientific">Candidatus Muproteobacteria bacterium RBG_16_60_9</name>
    <dbReference type="NCBI Taxonomy" id="1817755"/>
    <lineage>
        <taxon>Bacteria</taxon>
        <taxon>Pseudomonadati</taxon>
        <taxon>Pseudomonadota</taxon>
        <taxon>Candidatus Muproteobacteria</taxon>
    </lineage>
</organism>
<dbReference type="GO" id="GO:0005524">
    <property type="term" value="F:ATP binding"/>
    <property type="evidence" value="ECO:0007669"/>
    <property type="project" value="UniProtKB-UniRule"/>
</dbReference>
<comment type="cofactor">
    <cofactor evidence="11">
        <name>Mg(2+)</name>
        <dbReference type="ChEBI" id="CHEBI:18420"/>
    </cofactor>
    <text evidence="11">Binds 1 Mg(2+) ion per subunit.</text>
</comment>
<keyword evidence="9 11" id="KW-0057">Aromatic amino acid biosynthesis</keyword>
<reference evidence="12 13" key="1">
    <citation type="journal article" date="2016" name="Nat. Commun.">
        <title>Thousands of microbial genomes shed light on interconnected biogeochemical processes in an aquifer system.</title>
        <authorList>
            <person name="Anantharaman K."/>
            <person name="Brown C.T."/>
            <person name="Hug L.A."/>
            <person name="Sharon I."/>
            <person name="Castelle C.J."/>
            <person name="Probst A.J."/>
            <person name="Thomas B.C."/>
            <person name="Singh A."/>
            <person name="Wilkins M.J."/>
            <person name="Karaoz U."/>
            <person name="Brodie E.L."/>
            <person name="Williams K.H."/>
            <person name="Hubbard S.S."/>
            <person name="Banfield J.F."/>
        </authorList>
    </citation>
    <scope>NUCLEOTIDE SEQUENCE [LARGE SCALE GENOMIC DNA]</scope>
</reference>
<keyword evidence="7 11" id="KW-0418">Kinase</keyword>
<dbReference type="Gene3D" id="3.40.50.300">
    <property type="entry name" value="P-loop containing nucleotide triphosphate hydrolases"/>
    <property type="match status" value="1"/>
</dbReference>
<dbReference type="InterPro" id="IPR000623">
    <property type="entry name" value="Shikimate_kinase/TSH1"/>
</dbReference>
<comment type="similarity">
    <text evidence="2 11">Belongs to the shikimate kinase family.</text>
</comment>
<evidence type="ECO:0000256" key="1">
    <source>
        <dbReference type="ARBA" id="ARBA00004842"/>
    </source>
</evidence>
<keyword evidence="6 11" id="KW-0547">Nucleotide-binding</keyword>
<feature type="binding site" evidence="11">
    <location>
        <position position="36"/>
    </location>
    <ligand>
        <name>substrate</name>
    </ligand>
</feature>
<dbReference type="PROSITE" id="PS01128">
    <property type="entry name" value="SHIKIMATE_KINASE"/>
    <property type="match status" value="1"/>
</dbReference>
<feature type="binding site" evidence="11">
    <location>
        <position position="139"/>
    </location>
    <ligand>
        <name>substrate</name>
    </ligand>
</feature>
<dbReference type="InterPro" id="IPR023000">
    <property type="entry name" value="Shikimate_kinase_CS"/>
</dbReference>
<evidence type="ECO:0000256" key="4">
    <source>
        <dbReference type="ARBA" id="ARBA00022605"/>
    </source>
</evidence>
<dbReference type="GO" id="GO:0008652">
    <property type="term" value="P:amino acid biosynthetic process"/>
    <property type="evidence" value="ECO:0007669"/>
    <property type="project" value="UniProtKB-KW"/>
</dbReference>
<dbReference type="PRINTS" id="PR01100">
    <property type="entry name" value="SHIKIMTKNASE"/>
</dbReference>
<comment type="function">
    <text evidence="11">Catalyzes the specific phosphorylation of the 3-hydroxyl group of shikimic acid using ATP as a cosubstrate.</text>
</comment>
<dbReference type="EMBL" id="MFSP01000002">
    <property type="protein sequence ID" value="OGI70426.1"/>
    <property type="molecule type" value="Genomic_DNA"/>
</dbReference>
<keyword evidence="4 11" id="KW-0028">Amino-acid biosynthesis</keyword>
<feature type="binding site" evidence="11">
    <location>
        <position position="60"/>
    </location>
    <ligand>
        <name>substrate</name>
    </ligand>
</feature>
<sequence>MGKVDRIFLIGPMGAGKSTIGRHLADALQKDFIDSDHEIERRTGASVSLIFEIEGEEGFRRREAAILDELTQLDNVVLATGGGAVLAASNRETLKSRGTVVYLQAPIATLVARTHRDRNRPLLRDGERHAKFEEIMQVRGPLYLEIADVVVTADQRPPATVTQEIVSKLKILVLHGNA</sequence>
<dbReference type="AlphaFoldDB" id="A0A1F6VLJ4"/>
<keyword evidence="11" id="KW-0460">Magnesium</keyword>
<keyword evidence="8 11" id="KW-0067">ATP-binding</keyword>
<dbReference type="GO" id="GO:0009423">
    <property type="term" value="P:chorismate biosynthetic process"/>
    <property type="evidence" value="ECO:0007669"/>
    <property type="project" value="UniProtKB-UniRule"/>
</dbReference>
<gene>
    <name evidence="11 12" type="primary">aroK</name>
    <name evidence="12" type="ORF">A2W18_12270</name>
</gene>
<evidence type="ECO:0000256" key="7">
    <source>
        <dbReference type="ARBA" id="ARBA00022777"/>
    </source>
</evidence>
<comment type="pathway">
    <text evidence="1 11">Metabolic intermediate biosynthesis; chorismate biosynthesis; chorismate from D-erythrose 4-phosphate and phosphoenolpyruvate: step 5/7.</text>
</comment>
<keyword evidence="11" id="KW-0963">Cytoplasm</keyword>
<feature type="binding site" evidence="11">
    <location>
        <position position="18"/>
    </location>
    <ligand>
        <name>Mg(2+)</name>
        <dbReference type="ChEBI" id="CHEBI:18420"/>
    </ligand>
</feature>
<dbReference type="GO" id="GO:0004765">
    <property type="term" value="F:shikimate kinase activity"/>
    <property type="evidence" value="ECO:0007669"/>
    <property type="project" value="UniProtKB-UniRule"/>
</dbReference>
<evidence type="ECO:0000256" key="6">
    <source>
        <dbReference type="ARBA" id="ARBA00022741"/>
    </source>
</evidence>
<keyword evidence="5 11" id="KW-0808">Transferase</keyword>
<protein>
    <recommendedName>
        <fullName evidence="3 11">Shikimate kinase</fullName>
        <shortName evidence="11">SK</shortName>
        <ecNumber evidence="3 11">2.7.1.71</ecNumber>
    </recommendedName>
</protein>
<dbReference type="EC" id="2.7.1.71" evidence="3 11"/>
<evidence type="ECO:0000256" key="11">
    <source>
        <dbReference type="HAMAP-Rule" id="MF_00109"/>
    </source>
</evidence>
<dbReference type="PANTHER" id="PTHR21087">
    <property type="entry name" value="SHIKIMATE KINASE"/>
    <property type="match status" value="1"/>
</dbReference>
<dbReference type="GO" id="GO:0000287">
    <property type="term" value="F:magnesium ion binding"/>
    <property type="evidence" value="ECO:0007669"/>
    <property type="project" value="UniProtKB-UniRule"/>
</dbReference>
<dbReference type="Pfam" id="PF01202">
    <property type="entry name" value="SKI"/>
    <property type="match status" value="1"/>
</dbReference>
<evidence type="ECO:0000256" key="3">
    <source>
        <dbReference type="ARBA" id="ARBA00012154"/>
    </source>
</evidence>
<proteinExistence type="inferred from homology"/>
<dbReference type="SUPFAM" id="SSF52540">
    <property type="entry name" value="P-loop containing nucleoside triphosphate hydrolases"/>
    <property type="match status" value="1"/>
</dbReference>
<keyword evidence="11" id="KW-0479">Metal-binding</keyword>
<evidence type="ECO:0000256" key="9">
    <source>
        <dbReference type="ARBA" id="ARBA00023141"/>
    </source>
</evidence>
<dbReference type="NCBIfam" id="NF003456">
    <property type="entry name" value="PRK05057.1"/>
    <property type="match status" value="1"/>
</dbReference>
<dbReference type="InterPro" id="IPR027417">
    <property type="entry name" value="P-loop_NTPase"/>
</dbReference>
<name>A0A1F6VLJ4_9PROT</name>
<accession>A0A1F6VLJ4</accession>
<dbReference type="GO" id="GO:0005829">
    <property type="term" value="C:cytosol"/>
    <property type="evidence" value="ECO:0007669"/>
    <property type="project" value="TreeGrafter"/>
</dbReference>